<name>A0A1A8QUH0_9TELE</name>
<evidence type="ECO:0000256" key="1">
    <source>
        <dbReference type="ARBA" id="ARBA00004496"/>
    </source>
</evidence>
<reference evidence="8" key="1">
    <citation type="submission" date="2016-05" db="EMBL/GenBank/DDBJ databases">
        <authorList>
            <person name="Lavstsen T."/>
            <person name="Jespersen J.S."/>
        </authorList>
    </citation>
    <scope>NUCLEOTIDE SEQUENCE</scope>
    <source>
        <tissue evidence="8">Brain</tissue>
    </source>
</reference>
<evidence type="ECO:0000256" key="4">
    <source>
        <dbReference type="ARBA" id="ARBA00022490"/>
    </source>
</evidence>
<dbReference type="InterPro" id="IPR026759">
    <property type="entry name" value="P33MONOX"/>
</dbReference>
<dbReference type="Pfam" id="PF15302">
    <property type="entry name" value="P33MONOX"/>
    <property type="match status" value="1"/>
</dbReference>
<keyword evidence="5" id="KW-0521">NADP</keyword>
<sequence length="101" mass="11593">MRHNISYDEHIDIPMHSPPADMTVNVFWKDHPIVPQHRFRNTVEKSSTMDGTNPQINLKVEDPAQFMAPKIEISGVDPKRVSPRPHKLKPRDMNVLTPSGF</sequence>
<comment type="similarity">
    <text evidence="2">Belongs to the P33MONOX family.</text>
</comment>
<proteinExistence type="inferred from homology"/>
<accession>A0A1A8QUH0</accession>
<evidence type="ECO:0000256" key="2">
    <source>
        <dbReference type="ARBA" id="ARBA00008758"/>
    </source>
</evidence>
<dbReference type="GO" id="GO:0005737">
    <property type="term" value="C:cytoplasm"/>
    <property type="evidence" value="ECO:0007669"/>
    <property type="project" value="UniProtKB-SubCell"/>
</dbReference>
<feature type="region of interest" description="Disordered" evidence="7">
    <location>
        <begin position="76"/>
        <end position="101"/>
    </location>
</feature>
<gene>
    <name evidence="8" type="primary">KIAA1191</name>
</gene>
<dbReference type="PANTHER" id="PTHR28342:SF1">
    <property type="entry name" value="MONOOXYGENASE P33MONOX-RELATED"/>
    <property type="match status" value="1"/>
</dbReference>
<dbReference type="EMBL" id="HAEG01014173">
    <property type="protein sequence ID" value="SBR96903.1"/>
    <property type="molecule type" value="Transcribed_RNA"/>
</dbReference>
<keyword evidence="6" id="KW-0560">Oxidoreductase</keyword>
<evidence type="ECO:0000256" key="3">
    <source>
        <dbReference type="ARBA" id="ARBA00016432"/>
    </source>
</evidence>
<evidence type="ECO:0000256" key="5">
    <source>
        <dbReference type="ARBA" id="ARBA00022857"/>
    </source>
</evidence>
<evidence type="ECO:0000256" key="6">
    <source>
        <dbReference type="ARBA" id="ARBA00023002"/>
    </source>
</evidence>
<protein>
    <recommendedName>
        <fullName evidence="3">Putative monooxygenase p33MONOX</fullName>
    </recommendedName>
</protein>
<dbReference type="GO" id="GO:0016491">
    <property type="term" value="F:oxidoreductase activity"/>
    <property type="evidence" value="ECO:0007669"/>
    <property type="project" value="UniProtKB-KW"/>
</dbReference>
<dbReference type="PANTHER" id="PTHR28342">
    <property type="entry name" value="MONOOXYGENASE P33MONOX-RELATED"/>
    <property type="match status" value="1"/>
</dbReference>
<evidence type="ECO:0000256" key="7">
    <source>
        <dbReference type="SAM" id="MobiDB-lite"/>
    </source>
</evidence>
<comment type="subcellular location">
    <subcellularLocation>
        <location evidence="1">Cytoplasm</location>
    </subcellularLocation>
</comment>
<reference evidence="8" key="2">
    <citation type="submission" date="2016-06" db="EMBL/GenBank/DDBJ databases">
        <title>The genome of a short-lived fish provides insights into sex chromosome evolution and the genetic control of aging.</title>
        <authorList>
            <person name="Reichwald K."/>
            <person name="Felder M."/>
            <person name="Petzold A."/>
            <person name="Koch P."/>
            <person name="Groth M."/>
            <person name="Platzer M."/>
        </authorList>
    </citation>
    <scope>NUCLEOTIDE SEQUENCE</scope>
    <source>
        <tissue evidence="8">Brain</tissue>
    </source>
</reference>
<dbReference type="AlphaFoldDB" id="A0A1A8QUH0"/>
<evidence type="ECO:0000313" key="8">
    <source>
        <dbReference type="EMBL" id="SBR96903.1"/>
    </source>
</evidence>
<organism evidence="8">
    <name type="scientific">Nothobranchius pienaari</name>
    <dbReference type="NCBI Taxonomy" id="704102"/>
    <lineage>
        <taxon>Eukaryota</taxon>
        <taxon>Metazoa</taxon>
        <taxon>Chordata</taxon>
        <taxon>Craniata</taxon>
        <taxon>Vertebrata</taxon>
        <taxon>Euteleostomi</taxon>
        <taxon>Actinopterygii</taxon>
        <taxon>Neopterygii</taxon>
        <taxon>Teleostei</taxon>
        <taxon>Neoteleostei</taxon>
        <taxon>Acanthomorphata</taxon>
        <taxon>Ovalentaria</taxon>
        <taxon>Atherinomorphae</taxon>
        <taxon>Cyprinodontiformes</taxon>
        <taxon>Nothobranchiidae</taxon>
        <taxon>Nothobranchius</taxon>
    </lineage>
</organism>
<keyword evidence="4" id="KW-0963">Cytoplasm</keyword>